<accession>A0A853B6M0</accession>
<evidence type="ECO:0000256" key="1">
    <source>
        <dbReference type="ARBA" id="ARBA00022729"/>
    </source>
</evidence>
<dbReference type="InterPro" id="IPR001375">
    <property type="entry name" value="Peptidase_S9_cat"/>
</dbReference>
<organism evidence="4 5">
    <name type="scientific">Amycolatopsis endophytica</name>
    <dbReference type="NCBI Taxonomy" id="860233"/>
    <lineage>
        <taxon>Bacteria</taxon>
        <taxon>Bacillati</taxon>
        <taxon>Actinomycetota</taxon>
        <taxon>Actinomycetes</taxon>
        <taxon>Pseudonocardiales</taxon>
        <taxon>Pseudonocardiaceae</taxon>
        <taxon>Amycolatopsis</taxon>
    </lineage>
</organism>
<dbReference type="InterPro" id="IPR011042">
    <property type="entry name" value="6-blade_b-propeller_TolB-like"/>
</dbReference>
<evidence type="ECO:0000256" key="2">
    <source>
        <dbReference type="ARBA" id="ARBA00022801"/>
    </source>
</evidence>
<comment type="caution">
    <text evidence="4">The sequence shown here is derived from an EMBL/GenBank/DDBJ whole genome shotgun (WGS) entry which is preliminary data.</text>
</comment>
<dbReference type="Gene3D" id="3.40.50.1820">
    <property type="entry name" value="alpha/beta hydrolase"/>
    <property type="match status" value="1"/>
</dbReference>
<dbReference type="GO" id="GO:0004177">
    <property type="term" value="F:aminopeptidase activity"/>
    <property type="evidence" value="ECO:0007669"/>
    <property type="project" value="UniProtKB-KW"/>
</dbReference>
<dbReference type="SUPFAM" id="SSF82171">
    <property type="entry name" value="DPP6 N-terminal domain-like"/>
    <property type="match status" value="1"/>
</dbReference>
<keyword evidence="1" id="KW-0732">Signal</keyword>
<dbReference type="GO" id="GO:0006508">
    <property type="term" value="P:proteolysis"/>
    <property type="evidence" value="ECO:0007669"/>
    <property type="project" value="InterPro"/>
</dbReference>
<sequence length="678" mass="73220">MISDAFSDLGAYVRLPRLSGLVLSPDGRRLVVGVATPDEKKNRYTTALWEVDPAGERVARRLTRSAEGESGAAFTPGGDLLFVSARPDSAADGEDAPKSALWLQPAGGGDARVVAAPAGGVRNVVVAAEAGTVVAGAPMMPSATDLDHDAEVRKSRKDAGVSAILHEGYPVRFWDHDLGPDRTRLVAADGVPDGEDRLALRDLTGHCGRALDDEASWDLSPDGRTVVTTWMVPEAGGSQRSTVVAIDVASGQRRVLADDADHEYETPRISPDGTQVAIAVYQRSTPHDPGDYWMSLVPLTGGDPRPVTRDWDRWPHPARWLPDGSAFVVAADDLGRSPLWLVDATSGDVRRLTADDGAYSDPRVSPDGQQVYALRSAVDHPPAPVRVPLDGSGFVPLPGPAEALGLDAEIPGRLEEVLTTAEDGTPLRAWLALPKDAGPDAQAPLLLWIHGGPLGSWNAWQWRWNPWLAVAKGYAVVLPDPGISTGYGRDFIARGWGAWGAEPYTDLMAVADEAERHPGVDATRTAAMGGSFGGYMANWVAGHTGRFKAIVTHASLWALDQFGPTTDATYYWRRELTPEMAEANSPHRFADDITSPMLVIHGDKDYRVPVGEGLRLWWDLVSRSAGEDGSTPHKFLYFPDENHWILTPHHAKVWYSTVFAFLAQHVLGQDWERPGLLG</sequence>
<dbReference type="AlphaFoldDB" id="A0A853B6M0"/>
<evidence type="ECO:0000259" key="3">
    <source>
        <dbReference type="Pfam" id="PF00326"/>
    </source>
</evidence>
<dbReference type="SUPFAM" id="SSF53474">
    <property type="entry name" value="alpha/beta-Hydrolases"/>
    <property type="match status" value="1"/>
</dbReference>
<dbReference type="GO" id="GO:0004252">
    <property type="term" value="F:serine-type endopeptidase activity"/>
    <property type="evidence" value="ECO:0007669"/>
    <property type="project" value="TreeGrafter"/>
</dbReference>
<proteinExistence type="predicted"/>
<name>A0A853B6M0_9PSEU</name>
<dbReference type="RefSeq" id="WP_179774856.1">
    <property type="nucleotide sequence ID" value="NZ_JACCFK010000001.1"/>
</dbReference>
<dbReference type="PANTHER" id="PTHR42776:SF13">
    <property type="entry name" value="DIPEPTIDYL-PEPTIDASE 5"/>
    <property type="match status" value="1"/>
</dbReference>
<evidence type="ECO:0000313" key="5">
    <source>
        <dbReference type="Proteomes" id="UP000549616"/>
    </source>
</evidence>
<keyword evidence="5" id="KW-1185">Reference proteome</keyword>
<keyword evidence="4" id="KW-0645">Protease</keyword>
<dbReference type="Pfam" id="PF00326">
    <property type="entry name" value="Peptidase_S9"/>
    <property type="match status" value="1"/>
</dbReference>
<gene>
    <name evidence="4" type="ORF">HNR02_004221</name>
</gene>
<dbReference type="Proteomes" id="UP000549616">
    <property type="component" value="Unassembled WGS sequence"/>
</dbReference>
<keyword evidence="2" id="KW-0378">Hydrolase</keyword>
<dbReference type="Gene3D" id="2.120.10.30">
    <property type="entry name" value="TolB, C-terminal domain"/>
    <property type="match status" value="2"/>
</dbReference>
<protein>
    <submittedName>
        <fullName evidence="4">Dipeptidyl aminopeptidase/acylaminoacyl peptidase</fullName>
    </submittedName>
</protein>
<dbReference type="InterPro" id="IPR029058">
    <property type="entry name" value="AB_hydrolase_fold"/>
</dbReference>
<dbReference type="PANTHER" id="PTHR42776">
    <property type="entry name" value="SERINE PEPTIDASE S9 FAMILY MEMBER"/>
    <property type="match status" value="1"/>
</dbReference>
<feature type="domain" description="Peptidase S9 prolyl oligopeptidase catalytic" evidence="3">
    <location>
        <begin position="460"/>
        <end position="666"/>
    </location>
</feature>
<dbReference type="EMBL" id="JACCFK010000001">
    <property type="protein sequence ID" value="NYI90898.1"/>
    <property type="molecule type" value="Genomic_DNA"/>
</dbReference>
<reference evidence="4 5" key="1">
    <citation type="submission" date="2020-07" db="EMBL/GenBank/DDBJ databases">
        <title>Sequencing the genomes of 1000 actinobacteria strains.</title>
        <authorList>
            <person name="Klenk H.-P."/>
        </authorList>
    </citation>
    <scope>NUCLEOTIDE SEQUENCE [LARGE SCALE GENOMIC DNA]</scope>
    <source>
        <strain evidence="4 5">DSM 104006</strain>
    </source>
</reference>
<evidence type="ECO:0000313" key="4">
    <source>
        <dbReference type="EMBL" id="NYI90898.1"/>
    </source>
</evidence>
<keyword evidence="4" id="KW-0031">Aminopeptidase</keyword>